<keyword evidence="3" id="KW-1185">Reference proteome</keyword>
<dbReference type="KEGG" id="ffu:CLAFUR5_12798"/>
<feature type="chain" id="PRO_5040244562" evidence="1">
    <location>
        <begin position="19"/>
        <end position="105"/>
    </location>
</feature>
<name>A0A9Q8UUW7_PASFU</name>
<evidence type="ECO:0000256" key="1">
    <source>
        <dbReference type="SAM" id="SignalP"/>
    </source>
</evidence>
<dbReference type="GeneID" id="71992676"/>
<dbReference type="OrthoDB" id="2019572at2759"/>
<dbReference type="InterPro" id="IPR037293">
    <property type="entry name" value="Gal_Oxidase_central_sf"/>
</dbReference>
<sequence>MFDLSIGLLLAAASTTFAQNIGTWTSPIRFPIVPVAAAPLPGSNGQLLVWSGFNPADFESGKGRTQTAIYNPATGAVSRRTVTNTRHDMSVIAFPSTFNGNLMVT</sequence>
<evidence type="ECO:0000313" key="3">
    <source>
        <dbReference type="Proteomes" id="UP000756132"/>
    </source>
</evidence>
<gene>
    <name evidence="2" type="ORF">CLAFUR5_12798</name>
</gene>
<dbReference type="RefSeq" id="XP_047767699.1">
    <property type="nucleotide sequence ID" value="XM_047911946.1"/>
</dbReference>
<dbReference type="Proteomes" id="UP000756132">
    <property type="component" value="Chromosome 11"/>
</dbReference>
<protein>
    <submittedName>
        <fullName evidence="2">Galactose oxidase</fullName>
    </submittedName>
</protein>
<feature type="signal peptide" evidence="1">
    <location>
        <begin position="1"/>
        <end position="18"/>
    </location>
</feature>
<keyword evidence="1" id="KW-0732">Signal</keyword>
<accession>A0A9Q8UUW7</accession>
<dbReference type="AlphaFoldDB" id="A0A9Q8UUW7"/>
<organism evidence="2 3">
    <name type="scientific">Passalora fulva</name>
    <name type="common">Tomato leaf mold</name>
    <name type="synonym">Cladosporium fulvum</name>
    <dbReference type="NCBI Taxonomy" id="5499"/>
    <lineage>
        <taxon>Eukaryota</taxon>
        <taxon>Fungi</taxon>
        <taxon>Dikarya</taxon>
        <taxon>Ascomycota</taxon>
        <taxon>Pezizomycotina</taxon>
        <taxon>Dothideomycetes</taxon>
        <taxon>Dothideomycetidae</taxon>
        <taxon>Mycosphaerellales</taxon>
        <taxon>Mycosphaerellaceae</taxon>
        <taxon>Fulvia</taxon>
    </lineage>
</organism>
<reference evidence="2" key="1">
    <citation type="submission" date="2021-12" db="EMBL/GenBank/DDBJ databases">
        <authorList>
            <person name="Zaccaron A."/>
            <person name="Stergiopoulos I."/>
        </authorList>
    </citation>
    <scope>NUCLEOTIDE SEQUENCE</scope>
    <source>
        <strain evidence="2">Race5_Kim</strain>
    </source>
</reference>
<proteinExistence type="predicted"/>
<dbReference type="Gene3D" id="2.130.10.80">
    <property type="entry name" value="Galactose oxidase/kelch, beta-propeller"/>
    <property type="match status" value="1"/>
</dbReference>
<dbReference type="EMBL" id="CP090173">
    <property type="protein sequence ID" value="UJO23333.1"/>
    <property type="molecule type" value="Genomic_DNA"/>
</dbReference>
<evidence type="ECO:0000313" key="2">
    <source>
        <dbReference type="EMBL" id="UJO23333.1"/>
    </source>
</evidence>
<reference evidence="2" key="2">
    <citation type="journal article" date="2022" name="Microb. Genom.">
        <title>A chromosome-scale genome assembly of the tomato pathogen Cladosporium fulvum reveals a compartmentalized genome architecture and the presence of a dispensable chromosome.</title>
        <authorList>
            <person name="Zaccaron A.Z."/>
            <person name="Chen L.H."/>
            <person name="Samaras A."/>
            <person name="Stergiopoulos I."/>
        </authorList>
    </citation>
    <scope>NUCLEOTIDE SEQUENCE</scope>
    <source>
        <strain evidence="2">Race5_Kim</strain>
    </source>
</reference>